<proteinExistence type="predicted"/>
<dbReference type="InterPro" id="IPR000380">
    <property type="entry name" value="Topo_IA"/>
</dbReference>
<keyword evidence="4" id="KW-1185">Reference proteome</keyword>
<dbReference type="GO" id="GO:0003677">
    <property type="term" value="F:DNA binding"/>
    <property type="evidence" value="ECO:0007669"/>
    <property type="project" value="InterPro"/>
</dbReference>
<dbReference type="InterPro" id="IPR023405">
    <property type="entry name" value="Topo_IA_core_domain"/>
</dbReference>
<organism evidence="3 4">
    <name type="scientific">Zostera marina</name>
    <name type="common">Eelgrass</name>
    <dbReference type="NCBI Taxonomy" id="29655"/>
    <lineage>
        <taxon>Eukaryota</taxon>
        <taxon>Viridiplantae</taxon>
        <taxon>Streptophyta</taxon>
        <taxon>Embryophyta</taxon>
        <taxon>Tracheophyta</taxon>
        <taxon>Spermatophyta</taxon>
        <taxon>Magnoliopsida</taxon>
        <taxon>Liliopsida</taxon>
        <taxon>Zosteraceae</taxon>
        <taxon>Zostera</taxon>
    </lineage>
</organism>
<dbReference type="Proteomes" id="UP000036987">
    <property type="component" value="Unassembled WGS sequence"/>
</dbReference>
<dbReference type="EMBL" id="LFYR01001488">
    <property type="protein sequence ID" value="KMZ61486.1"/>
    <property type="molecule type" value="Genomic_DNA"/>
</dbReference>
<protein>
    <recommendedName>
        <fullName evidence="2">Topo IA-type catalytic domain-containing protein</fullName>
    </recommendedName>
</protein>
<dbReference type="STRING" id="29655.A0A0K9NXH3"/>
<dbReference type="AlphaFoldDB" id="A0A0K9NXH3"/>
<keyword evidence="1" id="KW-0413">Isomerase</keyword>
<accession>A0A0K9NXH3</accession>
<reference evidence="4" key="1">
    <citation type="journal article" date="2016" name="Nature">
        <title>The genome of the seagrass Zostera marina reveals angiosperm adaptation to the sea.</title>
        <authorList>
            <person name="Olsen J.L."/>
            <person name="Rouze P."/>
            <person name="Verhelst B."/>
            <person name="Lin Y.-C."/>
            <person name="Bayer T."/>
            <person name="Collen J."/>
            <person name="Dattolo E."/>
            <person name="De Paoli E."/>
            <person name="Dittami S."/>
            <person name="Maumus F."/>
            <person name="Michel G."/>
            <person name="Kersting A."/>
            <person name="Lauritano C."/>
            <person name="Lohaus R."/>
            <person name="Toepel M."/>
            <person name="Tonon T."/>
            <person name="Vanneste K."/>
            <person name="Amirebrahimi M."/>
            <person name="Brakel J."/>
            <person name="Bostroem C."/>
            <person name="Chovatia M."/>
            <person name="Grimwood J."/>
            <person name="Jenkins J.W."/>
            <person name="Jueterbock A."/>
            <person name="Mraz A."/>
            <person name="Stam W.T."/>
            <person name="Tice H."/>
            <person name="Bornberg-Bauer E."/>
            <person name="Green P.J."/>
            <person name="Pearson G.A."/>
            <person name="Procaccini G."/>
            <person name="Duarte C.M."/>
            <person name="Schmutz J."/>
            <person name="Reusch T.B.H."/>
            <person name="Van de Peer Y."/>
        </authorList>
    </citation>
    <scope>NUCLEOTIDE SEQUENCE [LARGE SCALE GENOMIC DNA]</scope>
    <source>
        <strain evidence="4">cv. Finnish</strain>
    </source>
</reference>
<dbReference type="InterPro" id="IPR013497">
    <property type="entry name" value="Topo_IA_cen"/>
</dbReference>
<dbReference type="PANTHER" id="PTHR42785:SF1">
    <property type="entry name" value="DNA TOPOISOMERASE"/>
    <property type="match status" value="1"/>
</dbReference>
<sequence>MYVYDELHFNNINCAQHHTKPPERYSEGSLVKKLEELGIGRPSTYASILKVLQDRKYLMIKSQMLYPNFRGRLVCYMCLPST</sequence>
<feature type="domain" description="Topo IA-type catalytic" evidence="2">
    <location>
        <begin position="1"/>
        <end position="82"/>
    </location>
</feature>
<dbReference type="GO" id="GO:0003917">
    <property type="term" value="F:DNA topoisomerase type I (single strand cut, ATP-independent) activity"/>
    <property type="evidence" value="ECO:0007669"/>
    <property type="project" value="InterPro"/>
</dbReference>
<name>A0A0K9NXH3_ZOSMR</name>
<dbReference type="Gene3D" id="2.70.20.10">
    <property type="entry name" value="Topoisomerase I, domain 3"/>
    <property type="match status" value="1"/>
</dbReference>
<dbReference type="SUPFAM" id="SSF56712">
    <property type="entry name" value="Prokaryotic type I DNA topoisomerase"/>
    <property type="match status" value="1"/>
</dbReference>
<dbReference type="PANTHER" id="PTHR42785">
    <property type="entry name" value="DNA TOPOISOMERASE, TYPE IA, CORE"/>
    <property type="match status" value="1"/>
</dbReference>
<dbReference type="GO" id="GO:0006265">
    <property type="term" value="P:DNA topological change"/>
    <property type="evidence" value="ECO:0007669"/>
    <property type="project" value="InterPro"/>
</dbReference>
<dbReference type="PROSITE" id="PS52039">
    <property type="entry name" value="TOPO_IA_2"/>
    <property type="match status" value="1"/>
</dbReference>
<gene>
    <name evidence="3" type="ORF">ZOSMA_52G01360</name>
</gene>
<dbReference type="Pfam" id="PF01131">
    <property type="entry name" value="Topoisom_bac"/>
    <property type="match status" value="1"/>
</dbReference>
<evidence type="ECO:0000259" key="2">
    <source>
        <dbReference type="PROSITE" id="PS52039"/>
    </source>
</evidence>
<evidence type="ECO:0000256" key="1">
    <source>
        <dbReference type="ARBA" id="ARBA00023235"/>
    </source>
</evidence>
<evidence type="ECO:0000313" key="3">
    <source>
        <dbReference type="EMBL" id="KMZ61486.1"/>
    </source>
</evidence>
<dbReference type="InterPro" id="IPR013824">
    <property type="entry name" value="Topo_IA_cen_sub1"/>
</dbReference>
<evidence type="ECO:0000313" key="4">
    <source>
        <dbReference type="Proteomes" id="UP000036987"/>
    </source>
</evidence>
<dbReference type="Gene3D" id="1.10.460.10">
    <property type="entry name" value="Topoisomerase I, domain 2"/>
    <property type="match status" value="1"/>
</dbReference>
<dbReference type="InterPro" id="IPR013825">
    <property type="entry name" value="Topo_IA_cen_sub2"/>
</dbReference>
<comment type="caution">
    <text evidence="3">The sequence shown here is derived from an EMBL/GenBank/DDBJ whole genome shotgun (WGS) entry which is preliminary data.</text>
</comment>
<dbReference type="OrthoDB" id="430051at2759"/>